<evidence type="ECO:0000256" key="5">
    <source>
        <dbReference type="SAM" id="MobiDB-lite"/>
    </source>
</evidence>
<comment type="similarity">
    <text evidence="1">Belongs to the Fmt family.</text>
</comment>
<dbReference type="SUPFAM" id="SSF52540">
    <property type="entry name" value="P-loop containing nucleoside triphosphate hydrolases"/>
    <property type="match status" value="1"/>
</dbReference>
<dbReference type="InterPro" id="IPR005793">
    <property type="entry name" value="Formyl_trans_C"/>
</dbReference>
<keyword evidence="4" id="KW-0648">Protein biosynthesis</keyword>
<dbReference type="Pfam" id="PF00551">
    <property type="entry name" value="Formyl_trans_N"/>
    <property type="match status" value="1"/>
</dbReference>
<dbReference type="SUPFAM" id="SSF50486">
    <property type="entry name" value="FMT C-terminal domain-like"/>
    <property type="match status" value="1"/>
</dbReference>
<dbReference type="PANTHER" id="PTHR11138:SF5">
    <property type="entry name" value="METHIONYL-TRNA FORMYLTRANSFERASE, MITOCHONDRIAL"/>
    <property type="match status" value="1"/>
</dbReference>
<dbReference type="Pfam" id="PF00071">
    <property type="entry name" value="Ras"/>
    <property type="match status" value="1"/>
</dbReference>
<dbReference type="InterPro" id="IPR036477">
    <property type="entry name" value="Formyl_transf_N_sf"/>
</dbReference>
<evidence type="ECO:0000256" key="2">
    <source>
        <dbReference type="ARBA" id="ARBA00012261"/>
    </source>
</evidence>
<feature type="domain" description="Formyl transferase N-terminal" evidence="6">
    <location>
        <begin position="291"/>
        <end position="392"/>
    </location>
</feature>
<comment type="caution">
    <text evidence="8">The sequence shown here is derived from an EMBL/GenBank/DDBJ whole genome shotgun (WGS) entry which is preliminary data.</text>
</comment>
<evidence type="ECO:0000256" key="4">
    <source>
        <dbReference type="ARBA" id="ARBA00022917"/>
    </source>
</evidence>
<evidence type="ECO:0000259" key="6">
    <source>
        <dbReference type="Pfam" id="PF00551"/>
    </source>
</evidence>
<dbReference type="SMART" id="SM00173">
    <property type="entry name" value="RAS"/>
    <property type="match status" value="1"/>
</dbReference>
<dbReference type="EMBL" id="NHTK01005958">
    <property type="protein sequence ID" value="PPQ70313.1"/>
    <property type="molecule type" value="Genomic_DNA"/>
</dbReference>
<dbReference type="EC" id="2.1.2.9" evidence="2"/>
<proteinExistence type="inferred from homology"/>
<gene>
    <name evidence="8" type="ORF">CVT24_013008</name>
</gene>
<dbReference type="InterPro" id="IPR027417">
    <property type="entry name" value="P-loop_NTPase"/>
</dbReference>
<dbReference type="AlphaFoldDB" id="A0A409VVQ2"/>
<dbReference type="InterPro" id="IPR002376">
    <property type="entry name" value="Formyl_transf_N"/>
</dbReference>
<dbReference type="Gene3D" id="3.40.50.300">
    <property type="entry name" value="P-loop containing nucleotide triphosphate hydrolases"/>
    <property type="match status" value="1"/>
</dbReference>
<dbReference type="InParanoid" id="A0A409VVQ2"/>
<accession>A0A409VVQ2</accession>
<evidence type="ECO:0000313" key="8">
    <source>
        <dbReference type="EMBL" id="PPQ70313.1"/>
    </source>
</evidence>
<evidence type="ECO:0000256" key="1">
    <source>
        <dbReference type="ARBA" id="ARBA00010699"/>
    </source>
</evidence>
<dbReference type="PRINTS" id="PR00449">
    <property type="entry name" value="RASTRNSFRMNG"/>
</dbReference>
<dbReference type="InterPro" id="IPR011034">
    <property type="entry name" value="Formyl_transferase-like_C_sf"/>
</dbReference>
<reference evidence="8 9" key="1">
    <citation type="journal article" date="2018" name="Evol. Lett.">
        <title>Horizontal gene cluster transfer increased hallucinogenic mushroom diversity.</title>
        <authorList>
            <person name="Reynolds H.T."/>
            <person name="Vijayakumar V."/>
            <person name="Gluck-Thaler E."/>
            <person name="Korotkin H.B."/>
            <person name="Matheny P.B."/>
            <person name="Slot J.C."/>
        </authorList>
    </citation>
    <scope>NUCLEOTIDE SEQUENCE [LARGE SCALE GENOMIC DNA]</scope>
    <source>
        <strain evidence="8 9">2629</strain>
    </source>
</reference>
<dbReference type="PROSITE" id="PS51421">
    <property type="entry name" value="RAS"/>
    <property type="match status" value="1"/>
</dbReference>
<keyword evidence="9" id="KW-1185">Reference proteome</keyword>
<protein>
    <recommendedName>
        <fullName evidence="2">methionyl-tRNA formyltransferase</fullName>
        <ecNumber evidence="2">2.1.2.9</ecNumber>
    </recommendedName>
</protein>
<dbReference type="SUPFAM" id="SSF53328">
    <property type="entry name" value="Formyltransferase"/>
    <property type="match status" value="1"/>
</dbReference>
<dbReference type="GO" id="GO:0005739">
    <property type="term" value="C:mitochondrion"/>
    <property type="evidence" value="ECO:0007669"/>
    <property type="project" value="TreeGrafter"/>
</dbReference>
<dbReference type="GO" id="GO:0004479">
    <property type="term" value="F:methionyl-tRNA formyltransferase activity"/>
    <property type="evidence" value="ECO:0007669"/>
    <property type="project" value="UniProtKB-EC"/>
</dbReference>
<sequence>MRQFSSYFSRTERYKILLLGDYDVGKTAFAYREYVQRGLFHDEHKKDLTIAPGEVCNVKLIDSWVPQTSYDDIDDELLVPCDGYILMYAVNSMSTFQDLCRAARQIPLNSKKNSKLNLILVGTKSDDKFEREVSYQDGFGLSKQLGCSAFFEVSAKTSDYVDEAVVELVRSIKSKKRARRYPWTRLFRLLATSKSLGNNLQVKVSKPMRVMLISILDVWREIIIATQPDTKIGRRGSQLSISPLKILGESLDIPVYTIPHRKPEFKTWKLPPPFSDFTPSDASDSPPRENILITASFGRILSKVHLDMFAKDRRLNVHPSLLPDYRGPAPIQHALLDGREKTGVCIIEMLKKSEGIDAGRIWEKEEAVIHPDDTFITLRDRLAIQGGDLLVKSLRNMLDDSAVCLPQASAENAPAAPFITAAHAVLDFQKLRASDITLRHRAISHQKPIFTYTPNGAEVQFHEVSELLPHLVSDDPSTTGKIPDQQPGSAVYNNPNKCVLVRCGDGSILRVTSLQSEGKKMLNAQQWWNGTKEGKEGRPLVFGSPLQPKL</sequence>
<dbReference type="GO" id="GO:0003924">
    <property type="term" value="F:GTPase activity"/>
    <property type="evidence" value="ECO:0007669"/>
    <property type="project" value="InterPro"/>
</dbReference>
<feature type="domain" description="Formyl transferase C-terminal" evidence="7">
    <location>
        <begin position="419"/>
        <end position="531"/>
    </location>
</feature>
<name>A0A409VVQ2_9AGAR</name>
<dbReference type="InterPro" id="IPR041711">
    <property type="entry name" value="Met-tRNA-FMT_N"/>
</dbReference>
<feature type="region of interest" description="Disordered" evidence="5">
    <location>
        <begin position="531"/>
        <end position="550"/>
    </location>
</feature>
<dbReference type="PROSITE" id="PS51419">
    <property type="entry name" value="RAB"/>
    <property type="match status" value="1"/>
</dbReference>
<organism evidence="8 9">
    <name type="scientific">Panaeolus cyanescens</name>
    <dbReference type="NCBI Taxonomy" id="181874"/>
    <lineage>
        <taxon>Eukaryota</taxon>
        <taxon>Fungi</taxon>
        <taxon>Dikarya</taxon>
        <taxon>Basidiomycota</taxon>
        <taxon>Agaricomycotina</taxon>
        <taxon>Agaricomycetes</taxon>
        <taxon>Agaricomycetidae</taxon>
        <taxon>Agaricales</taxon>
        <taxon>Agaricineae</taxon>
        <taxon>Galeropsidaceae</taxon>
        <taxon>Panaeolus</taxon>
    </lineage>
</organism>
<evidence type="ECO:0000259" key="7">
    <source>
        <dbReference type="Pfam" id="PF02911"/>
    </source>
</evidence>
<dbReference type="PANTHER" id="PTHR11138">
    <property type="entry name" value="METHIONYL-TRNA FORMYLTRANSFERASE"/>
    <property type="match status" value="1"/>
</dbReference>
<dbReference type="Proteomes" id="UP000284842">
    <property type="component" value="Unassembled WGS sequence"/>
</dbReference>
<dbReference type="CDD" id="cd08646">
    <property type="entry name" value="FMT_core_Met-tRNA-FMT_N"/>
    <property type="match status" value="1"/>
</dbReference>
<keyword evidence="3" id="KW-0808">Transferase</keyword>
<dbReference type="STRING" id="181874.A0A409VVQ2"/>
<dbReference type="OrthoDB" id="10268103at2759"/>
<dbReference type="Pfam" id="PF02911">
    <property type="entry name" value="Formyl_trans_C"/>
    <property type="match status" value="1"/>
</dbReference>
<evidence type="ECO:0000313" key="9">
    <source>
        <dbReference type="Proteomes" id="UP000284842"/>
    </source>
</evidence>
<evidence type="ECO:0000256" key="3">
    <source>
        <dbReference type="ARBA" id="ARBA00022679"/>
    </source>
</evidence>
<dbReference type="GO" id="GO:0005525">
    <property type="term" value="F:GTP binding"/>
    <property type="evidence" value="ECO:0007669"/>
    <property type="project" value="InterPro"/>
</dbReference>
<dbReference type="InterPro" id="IPR001806">
    <property type="entry name" value="Small_GTPase"/>
</dbReference>
<dbReference type="SMART" id="SM00175">
    <property type="entry name" value="RAB"/>
    <property type="match status" value="1"/>
</dbReference>
<dbReference type="Gene3D" id="3.40.50.12230">
    <property type="match status" value="1"/>
</dbReference>